<feature type="domain" description="AAA" evidence="7">
    <location>
        <begin position="93"/>
        <end position="241"/>
    </location>
</feature>
<gene>
    <name evidence="8" type="ORF">MNBD_GAMMA24-2078</name>
</gene>
<dbReference type="InterPro" id="IPR025669">
    <property type="entry name" value="AAA_dom"/>
</dbReference>
<evidence type="ECO:0000259" key="7">
    <source>
        <dbReference type="Pfam" id="PF13614"/>
    </source>
</evidence>
<dbReference type="InterPro" id="IPR005702">
    <property type="entry name" value="Wzc-like_C"/>
</dbReference>
<keyword evidence="2" id="KW-0547">Nucleotide-binding</keyword>
<organism evidence="8">
    <name type="scientific">hydrothermal vent metagenome</name>
    <dbReference type="NCBI Taxonomy" id="652676"/>
    <lineage>
        <taxon>unclassified sequences</taxon>
        <taxon>metagenomes</taxon>
        <taxon>ecological metagenomes</taxon>
    </lineage>
</organism>
<dbReference type="InterPro" id="IPR027417">
    <property type="entry name" value="P-loop_NTPase"/>
</dbReference>
<dbReference type="InterPro" id="IPR050445">
    <property type="entry name" value="Bact_polysacc_biosynth/exp"/>
</dbReference>
<name>A0A3B1BFW3_9ZZZZ</name>
<keyword evidence="3 8" id="KW-0418">Kinase</keyword>
<dbReference type="Pfam" id="PF13614">
    <property type="entry name" value="AAA_31"/>
    <property type="match status" value="1"/>
</dbReference>
<dbReference type="SUPFAM" id="SSF52540">
    <property type="entry name" value="P-loop containing nucleoside triphosphate hydrolases"/>
    <property type="match status" value="1"/>
</dbReference>
<dbReference type="AlphaFoldDB" id="A0A3B1BFW3"/>
<keyword evidence="5" id="KW-0829">Tyrosine-protein kinase</keyword>
<dbReference type="CDD" id="cd05387">
    <property type="entry name" value="BY-kinase"/>
    <property type="match status" value="1"/>
</dbReference>
<feature type="compositionally biased region" description="Basic and acidic residues" evidence="6">
    <location>
        <begin position="1"/>
        <end position="32"/>
    </location>
</feature>
<evidence type="ECO:0000256" key="6">
    <source>
        <dbReference type="SAM" id="MobiDB-lite"/>
    </source>
</evidence>
<evidence type="ECO:0000256" key="4">
    <source>
        <dbReference type="ARBA" id="ARBA00022840"/>
    </source>
</evidence>
<dbReference type="GO" id="GO:0004715">
    <property type="term" value="F:non-membrane spanning protein tyrosine kinase activity"/>
    <property type="evidence" value="ECO:0007669"/>
    <property type="project" value="UniProtKB-EC"/>
</dbReference>
<keyword evidence="4" id="KW-0067">ATP-binding</keyword>
<evidence type="ECO:0000256" key="2">
    <source>
        <dbReference type="ARBA" id="ARBA00022741"/>
    </source>
</evidence>
<dbReference type="GO" id="GO:0005524">
    <property type="term" value="F:ATP binding"/>
    <property type="evidence" value="ECO:0007669"/>
    <property type="project" value="UniProtKB-KW"/>
</dbReference>
<feature type="region of interest" description="Disordered" evidence="6">
    <location>
        <begin position="1"/>
        <end position="39"/>
    </location>
</feature>
<evidence type="ECO:0000313" key="8">
    <source>
        <dbReference type="EMBL" id="VAX13341.1"/>
    </source>
</evidence>
<dbReference type="Gene3D" id="3.40.50.300">
    <property type="entry name" value="P-loop containing nucleotide triphosphate hydrolases"/>
    <property type="match status" value="1"/>
</dbReference>
<reference evidence="8" key="1">
    <citation type="submission" date="2018-06" db="EMBL/GenBank/DDBJ databases">
        <authorList>
            <person name="Zhirakovskaya E."/>
        </authorList>
    </citation>
    <scope>NUCLEOTIDE SEQUENCE</scope>
</reference>
<dbReference type="PANTHER" id="PTHR32309:SF31">
    <property type="entry name" value="CAPSULAR EXOPOLYSACCHARIDE FAMILY"/>
    <property type="match status" value="1"/>
</dbReference>
<dbReference type="EC" id="2.7.10.2" evidence="8"/>
<evidence type="ECO:0000256" key="1">
    <source>
        <dbReference type="ARBA" id="ARBA00022679"/>
    </source>
</evidence>
<dbReference type="NCBIfam" id="TIGR01007">
    <property type="entry name" value="eps_fam"/>
    <property type="match status" value="1"/>
</dbReference>
<keyword evidence="1 8" id="KW-0808">Transferase</keyword>
<dbReference type="PANTHER" id="PTHR32309">
    <property type="entry name" value="TYROSINE-PROTEIN KINASE"/>
    <property type="match status" value="1"/>
</dbReference>
<dbReference type="EMBL" id="UOFZ01000113">
    <property type="protein sequence ID" value="VAX13341.1"/>
    <property type="molecule type" value="Genomic_DNA"/>
</dbReference>
<accession>A0A3B1BFW3</accession>
<proteinExistence type="predicted"/>
<protein>
    <submittedName>
        <fullName evidence="8">Tyrosine-protein kinase EpsD</fullName>
        <ecNumber evidence="8">2.7.10.2</ecNumber>
    </submittedName>
</protein>
<evidence type="ECO:0000256" key="5">
    <source>
        <dbReference type="ARBA" id="ARBA00023137"/>
    </source>
</evidence>
<evidence type="ECO:0000256" key="3">
    <source>
        <dbReference type="ARBA" id="ARBA00022777"/>
    </source>
</evidence>
<sequence>MERIKKAIERARKERNDAGSSENEHSSSEEKANPVSTENIKYTHTKTIKVNPEVLRKNRVIADSSNSVDRDAFRLLRTQVLQRMRSNNWNALAVTSAQPGEGKSLVAVNLAIALAMEVNQTVLLVDLDMRRPSIHKYFGYRPDKGLSDFLLHDTPLQDVLINPGIERLVVLPGREAIFNSSEMLSSPKMVALVEELKTRYPSRIILFDLPPLLATDDALAFSPYVDSILLVAEDGRTSKEDLMQVKTILKDCNIIGTVLNKTETLSQVPY</sequence>